<dbReference type="SUPFAM" id="SSF55826">
    <property type="entry name" value="YbaK/ProRS associated domain"/>
    <property type="match status" value="1"/>
</dbReference>
<accession>A0A4Q7L8B1</accession>
<evidence type="ECO:0000313" key="3">
    <source>
        <dbReference type="Proteomes" id="UP000294257"/>
    </source>
</evidence>
<keyword evidence="3" id="KW-1185">Reference proteome</keyword>
<name>A0A4Q7L8B1_9PSEU</name>
<dbReference type="Gene3D" id="3.90.960.10">
    <property type="entry name" value="YbaK/aminoacyl-tRNA synthetase-associated domain"/>
    <property type="match status" value="1"/>
</dbReference>
<evidence type="ECO:0000313" key="2">
    <source>
        <dbReference type="EMBL" id="RZS44632.1"/>
    </source>
</evidence>
<dbReference type="PANTHER" id="PTHR30411:SF1">
    <property type="entry name" value="CYTOPLASMIC PROTEIN"/>
    <property type="match status" value="1"/>
</dbReference>
<reference evidence="2 3" key="1">
    <citation type="submission" date="2019-02" db="EMBL/GenBank/DDBJ databases">
        <title>Genomic Encyclopedia of Type Strains, Phase IV (KMG-IV): sequencing the most valuable type-strain genomes for metagenomic binning, comparative biology and taxonomic classification.</title>
        <authorList>
            <person name="Goeker M."/>
        </authorList>
    </citation>
    <scope>NUCLEOTIDE SEQUENCE [LARGE SCALE GENOMIC DNA]</scope>
    <source>
        <strain evidence="2 3">DSM 101727</strain>
    </source>
</reference>
<dbReference type="Pfam" id="PF04073">
    <property type="entry name" value="tRNA_edit"/>
    <property type="match status" value="1"/>
</dbReference>
<sequence>MNWTIAGTLSVSPASERSELLGEPVAKALAALPAEDRDRVGVAPIDPELADTAEFCQAYGSPLTASANCVVVSGKRSGEVRYAACMVLATTRADVNGVVRKRLDVRKASFAPMDIAVELTGMAYGGITPLGLPSDWPILIDPAVADAPELVIGSGIRGSKLLIPGDVLTRLSGADVLADLGR</sequence>
<proteinExistence type="predicted"/>
<dbReference type="CDD" id="cd04939">
    <property type="entry name" value="PA2301"/>
    <property type="match status" value="1"/>
</dbReference>
<organism evidence="2 3">
    <name type="scientific">Herbihabitans rhizosphaerae</name>
    <dbReference type="NCBI Taxonomy" id="1872711"/>
    <lineage>
        <taxon>Bacteria</taxon>
        <taxon>Bacillati</taxon>
        <taxon>Actinomycetota</taxon>
        <taxon>Actinomycetes</taxon>
        <taxon>Pseudonocardiales</taxon>
        <taxon>Pseudonocardiaceae</taxon>
        <taxon>Herbihabitans</taxon>
    </lineage>
</organism>
<protein>
    <submittedName>
        <fullName evidence="2">Prolyl-tRNA editing enzyme YbaK/EbsC (Cys-tRNA(Pro) deacylase)</fullName>
    </submittedName>
</protein>
<dbReference type="PANTHER" id="PTHR30411">
    <property type="entry name" value="CYTOPLASMIC PROTEIN"/>
    <property type="match status" value="1"/>
</dbReference>
<dbReference type="AlphaFoldDB" id="A0A4Q7L8B1"/>
<feature type="domain" description="YbaK/aminoacyl-tRNA synthetase-associated" evidence="1">
    <location>
        <begin position="47"/>
        <end position="170"/>
    </location>
</feature>
<dbReference type="EMBL" id="SGWQ01000001">
    <property type="protein sequence ID" value="RZS44632.1"/>
    <property type="molecule type" value="Genomic_DNA"/>
</dbReference>
<evidence type="ECO:0000259" key="1">
    <source>
        <dbReference type="Pfam" id="PF04073"/>
    </source>
</evidence>
<dbReference type="InterPro" id="IPR036754">
    <property type="entry name" value="YbaK/aa-tRNA-synt-asso_dom_sf"/>
</dbReference>
<gene>
    <name evidence="2" type="ORF">EV193_101508</name>
</gene>
<comment type="caution">
    <text evidence="2">The sequence shown here is derived from an EMBL/GenBank/DDBJ whole genome shotgun (WGS) entry which is preliminary data.</text>
</comment>
<dbReference type="GO" id="GO:0002161">
    <property type="term" value="F:aminoacyl-tRNA deacylase activity"/>
    <property type="evidence" value="ECO:0007669"/>
    <property type="project" value="InterPro"/>
</dbReference>
<dbReference type="InterPro" id="IPR007214">
    <property type="entry name" value="YbaK/aa-tRNA-synth-assoc-dom"/>
</dbReference>
<dbReference type="Proteomes" id="UP000294257">
    <property type="component" value="Unassembled WGS sequence"/>
</dbReference>